<dbReference type="AlphaFoldDB" id="A0A561ULC5"/>
<proteinExistence type="predicted"/>
<sequence length="335" mass="36467">MTVMTALETVRVLGADHQHILTRAQLIEHGVPSGTIAHRLRPGGPWQRVLPRVICLQSGRLTPHQRLRAALGYAAPKGERPRPGSVLLTGVAVLADAGLPSAGHPSDVEVVDVLIPAGRRVASRDFVRVHRAPSRPNGMPPGFERDDGLWSVGVARALADAAPFVSGSRQFRALCAEAVQGRHCERADLLARLLGGPPSSATLPHVQHVADELTCGVYSVAEGEAREVLRRAGMPEPLWNPVLMLDGRFLAVPDAFWPQSCVALEIDSRAWHLRPADYERTLTRGNRLQAARLPVVRATPHQLRSDAGPIIRELRTLLATGPHGPYHRITWTKAR</sequence>
<organism evidence="1 2">
    <name type="scientific">Kitasatospora viridis</name>
    <dbReference type="NCBI Taxonomy" id="281105"/>
    <lineage>
        <taxon>Bacteria</taxon>
        <taxon>Bacillati</taxon>
        <taxon>Actinomycetota</taxon>
        <taxon>Actinomycetes</taxon>
        <taxon>Kitasatosporales</taxon>
        <taxon>Streptomycetaceae</taxon>
        <taxon>Kitasatospora</taxon>
    </lineage>
</organism>
<reference evidence="1 2" key="1">
    <citation type="submission" date="2019-06" db="EMBL/GenBank/DDBJ databases">
        <title>Sequencing the genomes of 1000 actinobacteria strains.</title>
        <authorList>
            <person name="Klenk H.-P."/>
        </authorList>
    </citation>
    <scope>NUCLEOTIDE SEQUENCE [LARGE SCALE GENOMIC DNA]</scope>
    <source>
        <strain evidence="1 2">DSM 44826</strain>
    </source>
</reference>
<evidence type="ECO:0000313" key="2">
    <source>
        <dbReference type="Proteomes" id="UP000317940"/>
    </source>
</evidence>
<accession>A0A561ULC5</accession>
<dbReference type="EMBL" id="VIWT01000001">
    <property type="protein sequence ID" value="TWG00172.1"/>
    <property type="molecule type" value="Genomic_DNA"/>
</dbReference>
<protein>
    <recommendedName>
        <fullName evidence="3">Transcriptional regulator, AbiEi antitoxin, Type IV TA system</fullName>
    </recommendedName>
</protein>
<evidence type="ECO:0000313" key="1">
    <source>
        <dbReference type="EMBL" id="TWG00172.1"/>
    </source>
</evidence>
<gene>
    <name evidence="1" type="ORF">FHX73_114041</name>
</gene>
<comment type="caution">
    <text evidence="1">The sequence shown here is derived from an EMBL/GenBank/DDBJ whole genome shotgun (WGS) entry which is preliminary data.</text>
</comment>
<evidence type="ECO:0008006" key="3">
    <source>
        <dbReference type="Google" id="ProtNLM"/>
    </source>
</evidence>
<name>A0A561ULC5_9ACTN</name>
<dbReference type="Proteomes" id="UP000317940">
    <property type="component" value="Unassembled WGS sequence"/>
</dbReference>
<keyword evidence="2" id="KW-1185">Reference proteome</keyword>